<dbReference type="RefSeq" id="XP_043014554.1">
    <property type="nucleotide sequence ID" value="XM_043145855.1"/>
</dbReference>
<accession>A0A9P8ADY4</accession>
<name>A0A9P8ADY4_9AGAR</name>
<reference evidence="1" key="1">
    <citation type="journal article" date="2021" name="Genome Biol. Evol.">
        <title>The assembled and annotated genome of the fairy-ring fungus Marasmius oreades.</title>
        <authorList>
            <person name="Hiltunen M."/>
            <person name="Ament-Velasquez S.L."/>
            <person name="Johannesson H."/>
        </authorList>
    </citation>
    <scope>NUCLEOTIDE SEQUENCE</scope>
    <source>
        <strain evidence="1">03SP1</strain>
    </source>
</reference>
<dbReference type="Proteomes" id="UP001049176">
    <property type="component" value="Chromosome 1"/>
</dbReference>
<dbReference type="GeneID" id="66069134"/>
<sequence length="159" mass="18694">MDLEEPRMERFAQLRLPNGQVAWSLWQEQKWEDIKVRRAWNIKLNLAGEVQFAEVLYYFTLIRKNVHYTLAAVWMFLAPDQQILDNSLSVLWVCEQAETDTITIIDVKWINGVIAMIPFRRAGLAWDDEGDVYEYFVLEKLFCNSVVPDYDSNQDGENV</sequence>
<gene>
    <name evidence="1" type="ORF">E1B28_000058</name>
</gene>
<dbReference type="AlphaFoldDB" id="A0A9P8ADY4"/>
<comment type="caution">
    <text evidence="1">The sequence shown here is derived from an EMBL/GenBank/DDBJ whole genome shotgun (WGS) entry which is preliminary data.</text>
</comment>
<dbReference type="OrthoDB" id="2669721at2759"/>
<keyword evidence="2" id="KW-1185">Reference proteome</keyword>
<dbReference type="EMBL" id="CM032181">
    <property type="protein sequence ID" value="KAG7098084.1"/>
    <property type="molecule type" value="Genomic_DNA"/>
</dbReference>
<dbReference type="KEGG" id="more:E1B28_000058"/>
<proteinExistence type="predicted"/>
<evidence type="ECO:0000313" key="2">
    <source>
        <dbReference type="Proteomes" id="UP001049176"/>
    </source>
</evidence>
<evidence type="ECO:0000313" key="1">
    <source>
        <dbReference type="EMBL" id="KAG7098084.1"/>
    </source>
</evidence>
<organism evidence="1 2">
    <name type="scientific">Marasmius oreades</name>
    <name type="common">fairy-ring Marasmius</name>
    <dbReference type="NCBI Taxonomy" id="181124"/>
    <lineage>
        <taxon>Eukaryota</taxon>
        <taxon>Fungi</taxon>
        <taxon>Dikarya</taxon>
        <taxon>Basidiomycota</taxon>
        <taxon>Agaricomycotina</taxon>
        <taxon>Agaricomycetes</taxon>
        <taxon>Agaricomycetidae</taxon>
        <taxon>Agaricales</taxon>
        <taxon>Marasmiineae</taxon>
        <taxon>Marasmiaceae</taxon>
        <taxon>Marasmius</taxon>
    </lineage>
</organism>
<protein>
    <submittedName>
        <fullName evidence="1">Uncharacterized protein</fullName>
    </submittedName>
</protein>